<evidence type="ECO:0000256" key="1">
    <source>
        <dbReference type="ARBA" id="ARBA00001936"/>
    </source>
</evidence>
<evidence type="ECO:0000313" key="11">
    <source>
        <dbReference type="Proteomes" id="UP000514720"/>
    </source>
</evidence>
<accession>A0A7L7KQE0</accession>
<dbReference type="PROSITE" id="PS00331">
    <property type="entry name" value="MALIC_ENZYMES"/>
    <property type="match status" value="1"/>
</dbReference>
<evidence type="ECO:0000313" key="10">
    <source>
        <dbReference type="EMBL" id="QMS85010.1"/>
    </source>
</evidence>
<dbReference type="InterPro" id="IPR012302">
    <property type="entry name" value="Malic_NAD-bd"/>
</dbReference>
<dbReference type="GO" id="GO:0051287">
    <property type="term" value="F:NAD binding"/>
    <property type="evidence" value="ECO:0007669"/>
    <property type="project" value="InterPro"/>
</dbReference>
<dbReference type="Gene3D" id="3.40.50.10380">
    <property type="entry name" value="Malic enzyme, N-terminal domain"/>
    <property type="match status" value="1"/>
</dbReference>
<dbReference type="EMBL" id="CP048914">
    <property type="protein sequence ID" value="QMS85010.1"/>
    <property type="molecule type" value="Genomic_DNA"/>
</dbReference>
<dbReference type="SMART" id="SM00919">
    <property type="entry name" value="Malic_M"/>
    <property type="match status" value="1"/>
</dbReference>
<dbReference type="Pfam" id="PF00390">
    <property type="entry name" value="malic"/>
    <property type="match status" value="1"/>
</dbReference>
<keyword evidence="11" id="KW-1185">Reference proteome</keyword>
<dbReference type="KEGG" id="xcl:G4Z02_04325"/>
<feature type="binding site" evidence="7">
    <location>
        <position position="160"/>
    </location>
    <ligand>
        <name>a divalent metal cation</name>
        <dbReference type="ChEBI" id="CHEBI:60240"/>
    </ligand>
</feature>
<dbReference type="CDD" id="cd05311">
    <property type="entry name" value="NAD_bind_2_malic_enz"/>
    <property type="match status" value="1"/>
</dbReference>
<dbReference type="PIRSF" id="PIRSF000106">
    <property type="entry name" value="ME"/>
    <property type="match status" value="1"/>
</dbReference>
<dbReference type="FunFam" id="3.40.50.10380:FF:000003">
    <property type="entry name" value="NADP-dependent malic enzyme"/>
    <property type="match status" value="1"/>
</dbReference>
<feature type="domain" description="Malic enzyme NAD-binding" evidence="8">
    <location>
        <begin position="161"/>
        <end position="389"/>
    </location>
</feature>
<evidence type="ECO:0000256" key="5">
    <source>
        <dbReference type="PIRSR" id="PIRSR000106-1"/>
    </source>
</evidence>
<dbReference type="InterPro" id="IPR036291">
    <property type="entry name" value="NAD(P)-bd_dom_sf"/>
</dbReference>
<dbReference type="RefSeq" id="WP_258878636.1">
    <property type="nucleotide sequence ID" value="NZ_CP048914.1"/>
</dbReference>
<dbReference type="Proteomes" id="UP000514720">
    <property type="component" value="Chromosome"/>
</dbReference>
<dbReference type="Gene3D" id="3.40.50.720">
    <property type="entry name" value="NAD(P)-binding Rossmann-like Domain"/>
    <property type="match status" value="1"/>
</dbReference>
<dbReference type="InterPro" id="IPR012301">
    <property type="entry name" value="Malic_N_dom"/>
</dbReference>
<comment type="cofactor">
    <cofactor evidence="1">
        <name>Mn(2+)</name>
        <dbReference type="ChEBI" id="CHEBI:29035"/>
    </cofactor>
</comment>
<dbReference type="InterPro" id="IPR046346">
    <property type="entry name" value="Aminoacid_DH-like_N_sf"/>
</dbReference>
<dbReference type="SMART" id="SM01274">
    <property type="entry name" value="malic"/>
    <property type="match status" value="1"/>
</dbReference>
<dbReference type="InterPro" id="IPR045213">
    <property type="entry name" value="Malic_NAD-bd_bact_type"/>
</dbReference>
<dbReference type="SUPFAM" id="SSF51735">
    <property type="entry name" value="NAD(P)-binding Rossmann-fold domains"/>
    <property type="match status" value="1"/>
</dbReference>
<feature type="active site" description="Proton donor" evidence="5">
    <location>
        <position position="37"/>
    </location>
</feature>
<evidence type="ECO:0000256" key="3">
    <source>
        <dbReference type="ARBA" id="ARBA00022723"/>
    </source>
</evidence>
<name>A0A7L7KQE0_9MOLU</name>
<dbReference type="AlphaFoldDB" id="A0A7L7KQE0"/>
<dbReference type="PANTHER" id="PTHR43237">
    <property type="entry name" value="NADP-DEPENDENT MALIC ENZYME"/>
    <property type="match status" value="1"/>
</dbReference>
<dbReference type="InterPro" id="IPR037062">
    <property type="entry name" value="Malic_N_dom_sf"/>
</dbReference>
<proteinExistence type="inferred from homology"/>
<dbReference type="GO" id="GO:0046872">
    <property type="term" value="F:metal ion binding"/>
    <property type="evidence" value="ECO:0007669"/>
    <property type="project" value="UniProtKB-KW"/>
</dbReference>
<dbReference type="GO" id="GO:0004470">
    <property type="term" value="F:malic enzyme activity"/>
    <property type="evidence" value="ECO:0007669"/>
    <property type="project" value="InterPro"/>
</dbReference>
<evidence type="ECO:0000259" key="8">
    <source>
        <dbReference type="SMART" id="SM00919"/>
    </source>
</evidence>
<feature type="binding site" evidence="6">
    <location>
        <position position="291"/>
    </location>
    <ligand>
        <name>(S)-malate</name>
        <dbReference type="ChEBI" id="CHEBI:15589"/>
    </ligand>
</feature>
<evidence type="ECO:0000256" key="2">
    <source>
        <dbReference type="ARBA" id="ARBA00008785"/>
    </source>
</evidence>
<reference evidence="10 11" key="1">
    <citation type="submission" date="2020-02" db="EMBL/GenBank/DDBJ databases">
        <authorList>
            <person name="Zheng R.K."/>
            <person name="Sun C.M."/>
        </authorList>
    </citation>
    <scope>NUCLEOTIDE SEQUENCE [LARGE SCALE GENOMIC DNA]</scope>
    <source>
        <strain evidence="11">zrk13</strain>
    </source>
</reference>
<feature type="binding site" evidence="7">
    <location>
        <position position="134"/>
    </location>
    <ligand>
        <name>a divalent metal cation</name>
        <dbReference type="ChEBI" id="CHEBI:60240"/>
    </ligand>
</feature>
<keyword evidence="4" id="KW-0560">Oxidoreductase</keyword>
<feature type="domain" description="Malic enzyme N-terminal" evidence="9">
    <location>
        <begin position="16"/>
        <end position="149"/>
    </location>
</feature>
<dbReference type="InterPro" id="IPR001891">
    <property type="entry name" value="Malic_OxRdtase"/>
</dbReference>
<sequence>MDNLKERSLQLHKERKGKISVVSKVSVHTNDDLSLAYSPGVAEPCKAIQEDPNTIYDYTTKGNMVAVVSDGSAVLGLGNIGPYAGLPVMEGKALLFKEFANVDAFPIMLDTQDPDEIVQAIKHISPGFGGINLEDINAPKCVYIERRLKEELDIPVFHDDQHGTAIVTLAALINACRLTDKRLEDLKIVICGTGAAGSSIARLLHKVGITELYGFNKQGVLLDRKYNDYSFLDQDLLEHDILLSPDHLKEDSLAELIKDKDVFIGVSVKNILTKEMIQTMNPNPFIFAMANPDPEITYEDAKAAGAKIIGTGRSDYPNQINNVLAFPGLFRGALDARAKNITDEMKIASAKAIAAIINDSELRDDYIIPSPFDKRVVKEVAHAVQQEALKEKDTR</sequence>
<keyword evidence="3 7" id="KW-0479">Metal-binding</keyword>
<gene>
    <name evidence="10" type="ORF">G4Z02_04325</name>
</gene>
<evidence type="ECO:0000256" key="4">
    <source>
        <dbReference type="ARBA" id="ARBA00023002"/>
    </source>
</evidence>
<comment type="similarity">
    <text evidence="2">Belongs to the malic enzymes family.</text>
</comment>
<dbReference type="GO" id="GO:0016616">
    <property type="term" value="F:oxidoreductase activity, acting on the CH-OH group of donors, NAD or NADP as acceptor"/>
    <property type="evidence" value="ECO:0007669"/>
    <property type="project" value="InterPro"/>
</dbReference>
<evidence type="ECO:0000256" key="7">
    <source>
        <dbReference type="PIRSR" id="PIRSR000106-3"/>
    </source>
</evidence>
<evidence type="ECO:0000256" key="6">
    <source>
        <dbReference type="PIRSR" id="PIRSR000106-2"/>
    </source>
</evidence>
<protein>
    <submittedName>
        <fullName evidence="10">NAD-dependent malic enzyme</fullName>
    </submittedName>
</protein>
<organism evidence="10 11">
    <name type="scientific">Candidatus Xianfuyuplasma coldseepsis</name>
    <dbReference type="NCBI Taxonomy" id="2782163"/>
    <lineage>
        <taxon>Bacteria</taxon>
        <taxon>Bacillati</taxon>
        <taxon>Mycoplasmatota</taxon>
        <taxon>Mollicutes</taxon>
        <taxon>Candidatus Izemoplasmatales</taxon>
        <taxon>Candidatus Izemoplasmataceae</taxon>
        <taxon>Candidatus Xianfuyuplasma</taxon>
    </lineage>
</organism>
<dbReference type="InterPro" id="IPR015884">
    <property type="entry name" value="Malic_enzyme_CS"/>
</dbReference>
<dbReference type="InterPro" id="IPR051674">
    <property type="entry name" value="Malate_Decarboxylase"/>
</dbReference>
<feature type="active site" description="Proton acceptor" evidence="5">
    <location>
        <position position="92"/>
    </location>
</feature>
<dbReference type="PANTHER" id="PTHR43237:SF4">
    <property type="entry name" value="NADP-DEPENDENT MALIC ENZYME"/>
    <property type="match status" value="1"/>
</dbReference>
<comment type="cofactor">
    <cofactor evidence="7">
        <name>Mg(2+)</name>
        <dbReference type="ChEBI" id="CHEBI:18420"/>
    </cofactor>
    <cofactor evidence="7">
        <name>Mn(2+)</name>
        <dbReference type="ChEBI" id="CHEBI:29035"/>
    </cofactor>
    <text evidence="7">Divalent metal cations. Prefers magnesium or manganese.</text>
</comment>
<feature type="binding site" evidence="6">
    <location>
        <position position="321"/>
    </location>
    <ligand>
        <name>(S)-malate</name>
        <dbReference type="ChEBI" id="CHEBI:15589"/>
    </ligand>
</feature>
<evidence type="ECO:0000259" key="9">
    <source>
        <dbReference type="SMART" id="SM01274"/>
    </source>
</evidence>
<dbReference type="Pfam" id="PF03949">
    <property type="entry name" value="Malic_M"/>
    <property type="match status" value="1"/>
</dbReference>
<dbReference type="SUPFAM" id="SSF53223">
    <property type="entry name" value="Aminoacid dehydrogenase-like, N-terminal domain"/>
    <property type="match status" value="1"/>
</dbReference>
<feature type="binding site" evidence="7">
    <location>
        <position position="135"/>
    </location>
    <ligand>
        <name>a divalent metal cation</name>
        <dbReference type="ChEBI" id="CHEBI:60240"/>
    </ligand>
</feature>